<dbReference type="GO" id="GO:0006487">
    <property type="term" value="P:protein N-linked glycosylation"/>
    <property type="evidence" value="ECO:0007669"/>
    <property type="project" value="TreeGrafter"/>
</dbReference>
<keyword evidence="4" id="KW-0812">Transmembrane</keyword>
<dbReference type="EMBL" id="JAAVMX010000005">
    <property type="protein sequence ID" value="KAF4508404.1"/>
    <property type="molecule type" value="Genomic_DNA"/>
</dbReference>
<name>A0A8H4PQ56_9HYPO</name>
<feature type="transmembrane region" description="Helical" evidence="4">
    <location>
        <begin position="31"/>
        <end position="49"/>
    </location>
</feature>
<dbReference type="PANTHER" id="PTHR31306:SF10">
    <property type="entry name" value="ALPHA-1,6-MANNOSYLTRANSFERASE MNN11-RELATED"/>
    <property type="match status" value="1"/>
</dbReference>
<evidence type="ECO:0000313" key="5">
    <source>
        <dbReference type="EMBL" id="KAF4508404.1"/>
    </source>
</evidence>
<reference evidence="5 6" key="1">
    <citation type="journal article" date="2020" name="Genome Biol. Evol.">
        <title>A new high-quality draft genome assembly of the Chinese cordyceps Ophiocordyceps sinensis.</title>
        <authorList>
            <person name="Shu R."/>
            <person name="Zhang J."/>
            <person name="Meng Q."/>
            <person name="Zhang H."/>
            <person name="Zhou G."/>
            <person name="Li M."/>
            <person name="Wu P."/>
            <person name="Zhao Y."/>
            <person name="Chen C."/>
            <person name="Qin Q."/>
        </authorList>
    </citation>
    <scope>NUCLEOTIDE SEQUENCE [LARGE SCALE GENOMIC DNA]</scope>
    <source>
        <strain evidence="5 6">IOZ07</strain>
    </source>
</reference>
<dbReference type="InterPro" id="IPR008630">
    <property type="entry name" value="Glyco_trans_34"/>
</dbReference>
<dbReference type="PANTHER" id="PTHR31306">
    <property type="entry name" value="ALPHA-1,6-MANNOSYLTRANSFERASE MNN11-RELATED"/>
    <property type="match status" value="1"/>
</dbReference>
<evidence type="ECO:0000256" key="2">
    <source>
        <dbReference type="ARBA" id="ARBA00022676"/>
    </source>
</evidence>
<evidence type="ECO:0000256" key="4">
    <source>
        <dbReference type="SAM" id="Phobius"/>
    </source>
</evidence>
<keyword evidence="6" id="KW-1185">Reference proteome</keyword>
<comment type="similarity">
    <text evidence="1">Belongs to the glycosyltransferase 34 family.</text>
</comment>
<evidence type="ECO:0008006" key="7">
    <source>
        <dbReference type="Google" id="ProtNLM"/>
    </source>
</evidence>
<evidence type="ECO:0000313" key="6">
    <source>
        <dbReference type="Proteomes" id="UP000557566"/>
    </source>
</evidence>
<keyword evidence="2" id="KW-0328">Glycosyltransferase</keyword>
<dbReference type="OrthoDB" id="205108at2759"/>
<dbReference type="Gene3D" id="3.90.550.10">
    <property type="entry name" value="Spore Coat Polysaccharide Biosynthesis Protein SpsA, Chain A"/>
    <property type="match status" value="1"/>
</dbReference>
<dbReference type="FunFam" id="3.90.550.10:FF:000149">
    <property type="entry name" value="Alpha-1,6-mannosyltransferase subunit"/>
    <property type="match status" value="1"/>
</dbReference>
<keyword evidence="3" id="KW-0808">Transferase</keyword>
<keyword evidence="4" id="KW-0472">Membrane</keyword>
<comment type="caution">
    <text evidence="5">The sequence shown here is derived from an EMBL/GenBank/DDBJ whole genome shotgun (WGS) entry which is preliminary data.</text>
</comment>
<evidence type="ECO:0000256" key="1">
    <source>
        <dbReference type="ARBA" id="ARBA00005664"/>
    </source>
</evidence>
<dbReference type="Proteomes" id="UP000557566">
    <property type="component" value="Unassembled WGS sequence"/>
</dbReference>
<sequence length="313" mass="35857">MHFAYPPRKNSNPPLFRPRSTRLSLLRRSRLRTIALVFLACVAAAYFLFGSSKPSLYHERVPSGSPPVVLVTVIDPTTWDNAYLNTVKENREKYAAKHGYEAMVVKAFDYDSHGAPPSWAKVVAMRHALSKYPDCNFIWYLDQNAFIMDPTKSLESLVLETKTLETLMIKDYPVVPPDSIIKTFSHLRGQDADFIVSQDKDSLVHTSVILRNGEWAKFFLETWYDPLYRSYNFQKAERHALEHIVQWHPTVLSKLALVPQRTFAAYSKAELGDSYQKGDFVVLFPDCKPTGPQSCETESKRYLADWRSALGLR</sequence>
<protein>
    <recommendedName>
        <fullName evidence="7">Alpha-1,2-galactosyltransferase-like protein</fullName>
    </recommendedName>
</protein>
<dbReference type="GO" id="GO:0000136">
    <property type="term" value="C:mannan polymerase complex"/>
    <property type="evidence" value="ECO:0007669"/>
    <property type="project" value="TreeGrafter"/>
</dbReference>
<proteinExistence type="inferred from homology"/>
<evidence type="ECO:0000256" key="3">
    <source>
        <dbReference type="ARBA" id="ARBA00022679"/>
    </source>
</evidence>
<keyword evidence="4" id="KW-1133">Transmembrane helix</keyword>
<organism evidence="5 6">
    <name type="scientific">Ophiocordyceps sinensis</name>
    <dbReference type="NCBI Taxonomy" id="72228"/>
    <lineage>
        <taxon>Eukaryota</taxon>
        <taxon>Fungi</taxon>
        <taxon>Dikarya</taxon>
        <taxon>Ascomycota</taxon>
        <taxon>Pezizomycotina</taxon>
        <taxon>Sordariomycetes</taxon>
        <taxon>Hypocreomycetidae</taxon>
        <taxon>Hypocreales</taxon>
        <taxon>Ophiocordycipitaceae</taxon>
        <taxon>Ophiocordyceps</taxon>
    </lineage>
</organism>
<accession>A0A8H4PQ56</accession>
<dbReference type="GO" id="GO:0000009">
    <property type="term" value="F:alpha-1,6-mannosyltransferase activity"/>
    <property type="evidence" value="ECO:0007669"/>
    <property type="project" value="TreeGrafter"/>
</dbReference>
<dbReference type="AlphaFoldDB" id="A0A8H4PQ56"/>
<dbReference type="InterPro" id="IPR029044">
    <property type="entry name" value="Nucleotide-diphossugar_trans"/>
</dbReference>
<dbReference type="Pfam" id="PF05637">
    <property type="entry name" value="Glyco_transf_34"/>
    <property type="match status" value="1"/>
</dbReference>
<gene>
    <name evidence="5" type="ORF">G6O67_004787</name>
</gene>